<proteinExistence type="predicted"/>
<dbReference type="Proteomes" id="UP000095300">
    <property type="component" value="Unassembled WGS sequence"/>
</dbReference>
<feature type="region of interest" description="Disordered" evidence="1">
    <location>
        <begin position="1"/>
        <end position="33"/>
    </location>
</feature>
<dbReference type="OrthoDB" id="548795at2759"/>
<name>A0A1I8Q4E6_STOCA</name>
<keyword evidence="3" id="KW-1185">Reference proteome</keyword>
<reference evidence="2" key="1">
    <citation type="submission" date="2020-05" db="UniProtKB">
        <authorList>
            <consortium name="EnsemblMetazoa"/>
        </authorList>
    </citation>
    <scope>IDENTIFICATION</scope>
    <source>
        <strain evidence="2">USDA</strain>
    </source>
</reference>
<dbReference type="KEGG" id="scac:106084449"/>
<gene>
    <name evidence="2" type="primary">106084449</name>
</gene>
<dbReference type="EnsemblMetazoa" id="SCAU013807-RA">
    <property type="protein sequence ID" value="SCAU013807-PA"/>
    <property type="gene ID" value="SCAU013807"/>
</dbReference>
<evidence type="ECO:0000256" key="1">
    <source>
        <dbReference type="SAM" id="MobiDB-lite"/>
    </source>
</evidence>
<evidence type="ECO:0000313" key="3">
    <source>
        <dbReference type="Proteomes" id="UP000095300"/>
    </source>
</evidence>
<sequence>MPYKMSSKEKSAKKQQQLRSASSRHTTTPTVQIETDTIAKIRASRFARSSRYPRHSKFLAKTDEEQYQIRKALNAYVREELQLQGRKTYFQRVYVLARNFEPPEENPNDKETVYSAAKGARQRDFRVFFQKQMDRIFNALEKSKCTQDILSGLFICMDTFTYLMIEGDEDMMGDFFYEMAAVHDSVWTESKVFMVEDKIGETYFSVFHCRRSPVININEKFPPSTPNDVNLMKVQHFKIKEKLLQVAETFAHHIKQCDEIDVESTLPADPYNKLLPEVQRIELVLKSDRFYRNVKDFAKTYRLIPAHQDEESLFWPIQNNYTPMGIFERSPYDANLTYNDYGKAQHDNTQLPRQEGEEKLDNEEN</sequence>
<feature type="compositionally biased region" description="Basic and acidic residues" evidence="1">
    <location>
        <begin position="1"/>
        <end position="12"/>
    </location>
</feature>
<accession>A0A1I8Q4E6</accession>
<protein>
    <submittedName>
        <fullName evidence="2">Uncharacterized protein</fullName>
    </submittedName>
</protein>
<feature type="compositionally biased region" description="Polar residues" evidence="1">
    <location>
        <begin position="18"/>
        <end position="33"/>
    </location>
</feature>
<organism evidence="2 3">
    <name type="scientific">Stomoxys calcitrans</name>
    <name type="common">Stable fly</name>
    <name type="synonym">Conops calcitrans</name>
    <dbReference type="NCBI Taxonomy" id="35570"/>
    <lineage>
        <taxon>Eukaryota</taxon>
        <taxon>Metazoa</taxon>
        <taxon>Ecdysozoa</taxon>
        <taxon>Arthropoda</taxon>
        <taxon>Hexapoda</taxon>
        <taxon>Insecta</taxon>
        <taxon>Pterygota</taxon>
        <taxon>Neoptera</taxon>
        <taxon>Endopterygota</taxon>
        <taxon>Diptera</taxon>
        <taxon>Brachycera</taxon>
        <taxon>Muscomorpha</taxon>
        <taxon>Muscoidea</taxon>
        <taxon>Muscidae</taxon>
        <taxon>Stomoxys</taxon>
    </lineage>
</organism>
<feature type="region of interest" description="Disordered" evidence="1">
    <location>
        <begin position="338"/>
        <end position="365"/>
    </location>
</feature>
<dbReference type="AlphaFoldDB" id="A0A1I8Q4E6"/>
<evidence type="ECO:0000313" key="2">
    <source>
        <dbReference type="EnsemblMetazoa" id="SCAU013807-PA"/>
    </source>
</evidence>
<dbReference type="VEuPathDB" id="VectorBase:SCAU013807"/>